<dbReference type="SUPFAM" id="SSF52047">
    <property type="entry name" value="RNI-like"/>
    <property type="match status" value="1"/>
</dbReference>
<organism evidence="6 7">
    <name type="scientific">Oryzias sinensis</name>
    <name type="common">Chinese medaka</name>
    <dbReference type="NCBI Taxonomy" id="183150"/>
    <lineage>
        <taxon>Eukaryota</taxon>
        <taxon>Metazoa</taxon>
        <taxon>Chordata</taxon>
        <taxon>Craniata</taxon>
        <taxon>Vertebrata</taxon>
        <taxon>Euteleostomi</taxon>
        <taxon>Actinopterygii</taxon>
        <taxon>Neopterygii</taxon>
        <taxon>Teleostei</taxon>
        <taxon>Neoteleostei</taxon>
        <taxon>Acanthomorphata</taxon>
        <taxon>Ovalentaria</taxon>
        <taxon>Atherinomorphae</taxon>
        <taxon>Beloniformes</taxon>
        <taxon>Adrianichthyidae</taxon>
        <taxon>Oryziinae</taxon>
        <taxon>Oryzias</taxon>
    </lineage>
</organism>
<protein>
    <submittedName>
        <fullName evidence="6">Leucine rich repeat containing 45</fullName>
    </submittedName>
</protein>
<dbReference type="Ensembl" id="ENSOSIT00000022542.1">
    <property type="protein sequence ID" value="ENSOSIP00000021358.1"/>
    <property type="gene ID" value="ENSOSIG00000011293.1"/>
</dbReference>
<evidence type="ECO:0000313" key="7">
    <source>
        <dbReference type="Proteomes" id="UP000694383"/>
    </source>
</evidence>
<name>A0A8C7Y3K2_9TELE</name>
<dbReference type="Gene3D" id="3.80.10.10">
    <property type="entry name" value="Ribonuclease Inhibitor"/>
    <property type="match status" value="2"/>
</dbReference>
<dbReference type="InterPro" id="IPR032675">
    <property type="entry name" value="LRR_dom_sf"/>
</dbReference>
<proteinExistence type="predicted"/>
<dbReference type="AlphaFoldDB" id="A0A8C7Y3K2"/>
<keyword evidence="3" id="KW-0175">Coiled coil</keyword>
<feature type="compositionally biased region" description="Basic and acidic residues" evidence="5">
    <location>
        <begin position="335"/>
        <end position="349"/>
    </location>
</feature>
<dbReference type="Pfam" id="PF13516">
    <property type="entry name" value="LRR_6"/>
    <property type="match status" value="2"/>
</dbReference>
<dbReference type="InterPro" id="IPR052116">
    <property type="entry name" value="Centro_Cilium_Assembly"/>
</dbReference>
<reference evidence="6" key="2">
    <citation type="submission" date="2025-09" db="UniProtKB">
        <authorList>
            <consortium name="Ensembl"/>
        </authorList>
    </citation>
    <scope>IDENTIFICATION</scope>
</reference>
<dbReference type="GO" id="GO:0005813">
    <property type="term" value="C:centrosome"/>
    <property type="evidence" value="ECO:0007669"/>
    <property type="project" value="UniProtKB-SubCell"/>
</dbReference>
<keyword evidence="4" id="KW-0206">Cytoskeleton</keyword>
<dbReference type="PANTHER" id="PTHR23170:SF3">
    <property type="entry name" value="LEUCINE-RICH REPEAT-CONTAINING PROTEIN 45"/>
    <property type="match status" value="1"/>
</dbReference>
<dbReference type="PANTHER" id="PTHR23170">
    <property type="entry name" value="NY-REN-58 ANTIGEN"/>
    <property type="match status" value="1"/>
</dbReference>
<evidence type="ECO:0000256" key="5">
    <source>
        <dbReference type="SAM" id="MobiDB-lite"/>
    </source>
</evidence>
<feature type="region of interest" description="Disordered" evidence="5">
    <location>
        <begin position="327"/>
        <end position="366"/>
    </location>
</feature>
<keyword evidence="2" id="KW-0963">Cytoplasm</keyword>
<dbReference type="Proteomes" id="UP000694383">
    <property type="component" value="Unplaced"/>
</dbReference>
<evidence type="ECO:0000256" key="1">
    <source>
        <dbReference type="ARBA" id="ARBA00004300"/>
    </source>
</evidence>
<accession>A0A8C7Y3K2</accession>
<sequence>MEDSRGLYLRLCKEGGVEPQEGVLDQLQEGSRLDLSGQSLSADTCSVLARALQDGAFTQVSLSDCMLSEEGAKTLLSGLFGNTTVKSLDMKGNNLRSAGAEVLGKLLARNKTLCRLVLEWNALGVWEEAFSAFCDGLGSNNTLTHLDLRNNQISHHGAAELGDVQECNVFFRRRTHLLTTSSFPPLADLRWNNLGLLGGRSLLEALQSNKSMVKLKVAGNNIPSDTLKALEQTAGHNSDRQTTLRENHSRTQVLSREIQTLKEDKGRQFLSLMETIDRQKEEMGRSNRSASVQISHLQEALNERKSAVKALTAKLQMAEAALALSEQKNQSLGERLSRLEAEKEDEREKQSRRRKKEEEVGQKTTAAGGVCSHWLSAGEELEQRCKSQQQQIFELKQELANSTAELKMRLAQADDRLEMEKRRSKQALEDSESLRQKEVEHVSRRLEESERLLQERVLKLEEQRIQLEEVSVCIQPTTDRVF</sequence>
<evidence type="ECO:0000256" key="3">
    <source>
        <dbReference type="ARBA" id="ARBA00023054"/>
    </source>
</evidence>
<evidence type="ECO:0000256" key="2">
    <source>
        <dbReference type="ARBA" id="ARBA00022490"/>
    </source>
</evidence>
<reference evidence="6" key="1">
    <citation type="submission" date="2025-08" db="UniProtKB">
        <authorList>
            <consortium name="Ensembl"/>
        </authorList>
    </citation>
    <scope>IDENTIFICATION</scope>
</reference>
<comment type="subcellular location">
    <subcellularLocation>
        <location evidence="1">Cytoplasm</location>
        <location evidence="1">Cytoskeleton</location>
        <location evidence="1">Microtubule organizing center</location>
        <location evidence="1">Centrosome</location>
    </subcellularLocation>
</comment>
<evidence type="ECO:0000256" key="4">
    <source>
        <dbReference type="ARBA" id="ARBA00023212"/>
    </source>
</evidence>
<dbReference type="GeneTree" id="ENSGT00940000154003"/>
<keyword evidence="7" id="KW-1185">Reference proteome</keyword>
<dbReference type="GO" id="GO:0005886">
    <property type="term" value="C:plasma membrane"/>
    <property type="evidence" value="ECO:0007669"/>
    <property type="project" value="TreeGrafter"/>
</dbReference>
<dbReference type="InterPro" id="IPR001611">
    <property type="entry name" value="Leu-rich_rpt"/>
</dbReference>
<evidence type="ECO:0000313" key="6">
    <source>
        <dbReference type="Ensembl" id="ENSOSIP00000021358.1"/>
    </source>
</evidence>